<dbReference type="Proteomes" id="UP000815325">
    <property type="component" value="Unassembled WGS sequence"/>
</dbReference>
<evidence type="ECO:0000313" key="3">
    <source>
        <dbReference type="Proteomes" id="UP000815325"/>
    </source>
</evidence>
<comment type="caution">
    <text evidence="2">The sequence shown here is derived from an EMBL/GenBank/DDBJ whole genome shotgun (WGS) entry which is preliminary data.</text>
</comment>
<sequence length="328" mass="37045">MASTSVPHLPQELHARARQLSLALTATPNAATQLLSGDARKTDAHLAADWECVLQCVHQKAPVSTGTCPAPPILSQEFRSQAEEVISRALEVACQQELHNLHQDTVWLHTSVHRLKEERQKHRQAKLSQMPPSNGPACPPAQEDKDEQQHHEHQQQQQQQQHHEHHHHHHHQHQHQQQQQQHNLQQQEEQEQHHQEQDPMSIRMQDGTRGPSPVLDVLGDPCITALVTMLHWHTTPQGMQGILQALDLARCGHALGCCLDDHTRGQADDCFGTLSEGDNAALSAFWLYRELHREEQEQKVEEHRRRLGVPLAWSSSSTQTMQPGAGGL</sequence>
<keyword evidence="3" id="KW-1185">Reference proteome</keyword>
<feature type="region of interest" description="Disordered" evidence="1">
    <location>
        <begin position="117"/>
        <end position="216"/>
    </location>
</feature>
<dbReference type="EMBL" id="MU069783">
    <property type="protein sequence ID" value="KAF5833948.1"/>
    <property type="molecule type" value="Genomic_DNA"/>
</dbReference>
<organism evidence="2 3">
    <name type="scientific">Dunaliella salina</name>
    <name type="common">Green alga</name>
    <name type="synonym">Protococcus salinus</name>
    <dbReference type="NCBI Taxonomy" id="3046"/>
    <lineage>
        <taxon>Eukaryota</taxon>
        <taxon>Viridiplantae</taxon>
        <taxon>Chlorophyta</taxon>
        <taxon>core chlorophytes</taxon>
        <taxon>Chlorophyceae</taxon>
        <taxon>CS clade</taxon>
        <taxon>Chlamydomonadales</taxon>
        <taxon>Dunaliellaceae</taxon>
        <taxon>Dunaliella</taxon>
    </lineage>
</organism>
<proteinExistence type="predicted"/>
<gene>
    <name evidence="2" type="ORF">DUNSADRAFT_9560</name>
</gene>
<name>A0ABQ7GH70_DUNSA</name>
<feature type="compositionally biased region" description="Low complexity" evidence="1">
    <location>
        <begin position="175"/>
        <end position="187"/>
    </location>
</feature>
<feature type="compositionally biased region" description="Basic residues" evidence="1">
    <location>
        <begin position="163"/>
        <end position="174"/>
    </location>
</feature>
<reference evidence="2" key="1">
    <citation type="submission" date="2017-08" db="EMBL/GenBank/DDBJ databases">
        <authorList>
            <person name="Polle J.E."/>
            <person name="Barry K."/>
            <person name="Cushman J."/>
            <person name="Schmutz J."/>
            <person name="Tran D."/>
            <person name="Hathwaick L.T."/>
            <person name="Yim W.C."/>
            <person name="Jenkins J."/>
            <person name="Mckie-Krisberg Z.M."/>
            <person name="Prochnik S."/>
            <person name="Lindquist E."/>
            <person name="Dockter R.B."/>
            <person name="Adam C."/>
            <person name="Molina H."/>
            <person name="Bunkerborg J."/>
            <person name="Jin E."/>
            <person name="Buchheim M."/>
            <person name="Magnuson J."/>
        </authorList>
    </citation>
    <scope>NUCLEOTIDE SEQUENCE</scope>
    <source>
        <strain evidence="2">CCAP 19/18</strain>
    </source>
</reference>
<protein>
    <submittedName>
        <fullName evidence="2">Uncharacterized protein</fullName>
    </submittedName>
</protein>
<evidence type="ECO:0000256" key="1">
    <source>
        <dbReference type="SAM" id="MobiDB-lite"/>
    </source>
</evidence>
<accession>A0ABQ7GH70</accession>
<evidence type="ECO:0000313" key="2">
    <source>
        <dbReference type="EMBL" id="KAF5833948.1"/>
    </source>
</evidence>